<evidence type="ECO:0000313" key="3">
    <source>
        <dbReference type="Proteomes" id="UP001607303"/>
    </source>
</evidence>
<comment type="caution">
    <text evidence="2">The sequence shown here is derived from an EMBL/GenBank/DDBJ whole genome shotgun (WGS) entry which is preliminary data.</text>
</comment>
<keyword evidence="3" id="KW-1185">Reference proteome</keyword>
<organism evidence="2 3">
    <name type="scientific">Vespula maculifrons</name>
    <name type="common">Eastern yellow jacket</name>
    <name type="synonym">Wasp</name>
    <dbReference type="NCBI Taxonomy" id="7453"/>
    <lineage>
        <taxon>Eukaryota</taxon>
        <taxon>Metazoa</taxon>
        <taxon>Ecdysozoa</taxon>
        <taxon>Arthropoda</taxon>
        <taxon>Hexapoda</taxon>
        <taxon>Insecta</taxon>
        <taxon>Pterygota</taxon>
        <taxon>Neoptera</taxon>
        <taxon>Endopterygota</taxon>
        <taxon>Hymenoptera</taxon>
        <taxon>Apocrita</taxon>
        <taxon>Aculeata</taxon>
        <taxon>Vespoidea</taxon>
        <taxon>Vespidae</taxon>
        <taxon>Vespinae</taxon>
        <taxon>Vespula</taxon>
    </lineage>
</organism>
<dbReference type="Proteomes" id="UP001607303">
    <property type="component" value="Unassembled WGS sequence"/>
</dbReference>
<feature type="region of interest" description="Disordered" evidence="1">
    <location>
        <begin position="129"/>
        <end position="161"/>
    </location>
</feature>
<dbReference type="AlphaFoldDB" id="A0ABD2B011"/>
<evidence type="ECO:0000256" key="1">
    <source>
        <dbReference type="SAM" id="MobiDB-lite"/>
    </source>
</evidence>
<gene>
    <name evidence="2" type="ORF">V1477_018007</name>
</gene>
<accession>A0ABD2B011</accession>
<evidence type="ECO:0000313" key="2">
    <source>
        <dbReference type="EMBL" id="KAL2726193.1"/>
    </source>
</evidence>
<feature type="non-terminal residue" evidence="2">
    <location>
        <position position="268"/>
    </location>
</feature>
<feature type="compositionally biased region" description="Basic and acidic residues" evidence="1">
    <location>
        <begin position="1"/>
        <end position="13"/>
    </location>
</feature>
<feature type="compositionally biased region" description="Basic and acidic residues" evidence="1">
    <location>
        <begin position="225"/>
        <end position="236"/>
    </location>
</feature>
<feature type="region of interest" description="Disordered" evidence="1">
    <location>
        <begin position="212"/>
        <end position="268"/>
    </location>
</feature>
<feature type="compositionally biased region" description="Gly residues" evidence="1">
    <location>
        <begin position="133"/>
        <end position="155"/>
    </location>
</feature>
<feature type="region of interest" description="Disordered" evidence="1">
    <location>
        <begin position="1"/>
        <end position="21"/>
    </location>
</feature>
<sequence length="268" mass="27223">MSKGDIFEEESRGTSRIRNVSGARGRSRRRVILSLLPLPGSSSFRRVLFHSVLVHYTNEGKSVNATEGEHCIKCDATTGNDNCGEKQESKVVLALNALLEETTETRLGEIYQKKFLDITSAAKLRGNSSNGNSIGGGAGGDGGGGGGGSSGGDGGSSSSSSSSTVAIVAATAATAAAMVAATSKTLAQGTGELLRRLSCLLACSTGLGGGGNNRNVEFEGTGDPSGDKSEVCRGRIDSNNTAVKAQGPPAWRSSRGVEESAESGCSEG</sequence>
<proteinExistence type="predicted"/>
<dbReference type="EMBL" id="JAYRBN010000109">
    <property type="protein sequence ID" value="KAL2726193.1"/>
    <property type="molecule type" value="Genomic_DNA"/>
</dbReference>
<reference evidence="2 3" key="1">
    <citation type="journal article" date="2024" name="Ann. Entomol. Soc. Am.">
        <title>Genomic analyses of the southern and eastern yellowjacket wasps (Hymenoptera: Vespidae) reveal evolutionary signatures of social life.</title>
        <authorList>
            <person name="Catto M.A."/>
            <person name="Caine P.B."/>
            <person name="Orr S.E."/>
            <person name="Hunt B.G."/>
            <person name="Goodisman M.A.D."/>
        </authorList>
    </citation>
    <scope>NUCLEOTIDE SEQUENCE [LARGE SCALE GENOMIC DNA]</scope>
    <source>
        <strain evidence="2">232</strain>
        <tissue evidence="2">Head and thorax</tissue>
    </source>
</reference>
<protein>
    <submittedName>
        <fullName evidence="2">Uncharacterized protein</fullName>
    </submittedName>
</protein>
<name>A0ABD2B011_VESMC</name>